<dbReference type="CDD" id="cd00293">
    <property type="entry name" value="USP-like"/>
    <property type="match status" value="2"/>
</dbReference>
<dbReference type="PANTHER" id="PTHR46268:SF6">
    <property type="entry name" value="UNIVERSAL STRESS PROTEIN UP12"/>
    <property type="match status" value="1"/>
</dbReference>
<feature type="domain" description="UspA" evidence="2">
    <location>
        <begin position="4"/>
        <end position="133"/>
    </location>
</feature>
<evidence type="ECO:0000313" key="4">
    <source>
        <dbReference type="Proteomes" id="UP000238762"/>
    </source>
</evidence>
<dbReference type="PANTHER" id="PTHR46268">
    <property type="entry name" value="STRESS RESPONSE PROTEIN NHAX"/>
    <property type="match status" value="1"/>
</dbReference>
<dbReference type="RefSeq" id="WP_106289092.1">
    <property type="nucleotide sequence ID" value="NZ_CAWNTC010000065.1"/>
</dbReference>
<evidence type="ECO:0000256" key="1">
    <source>
        <dbReference type="ARBA" id="ARBA00008791"/>
    </source>
</evidence>
<organism evidence="3 4">
    <name type="scientific">Merismopedia glauca CCAP 1448/3</name>
    <dbReference type="NCBI Taxonomy" id="1296344"/>
    <lineage>
        <taxon>Bacteria</taxon>
        <taxon>Bacillati</taxon>
        <taxon>Cyanobacteriota</taxon>
        <taxon>Cyanophyceae</taxon>
        <taxon>Synechococcales</taxon>
        <taxon>Merismopediaceae</taxon>
        <taxon>Merismopedia</taxon>
    </lineage>
</organism>
<dbReference type="EMBL" id="PVWJ01000059">
    <property type="protein sequence ID" value="PSB02463.1"/>
    <property type="molecule type" value="Genomic_DNA"/>
</dbReference>
<accession>A0A2T1C2X0</accession>
<reference evidence="3 4" key="1">
    <citation type="submission" date="2018-02" db="EMBL/GenBank/DDBJ databases">
        <authorList>
            <person name="Cohen D.B."/>
            <person name="Kent A.D."/>
        </authorList>
    </citation>
    <scope>NUCLEOTIDE SEQUENCE [LARGE SCALE GENOMIC DNA]</scope>
    <source>
        <strain evidence="3 4">CCAP 1448/3</strain>
    </source>
</reference>
<dbReference type="Gene3D" id="3.40.50.620">
    <property type="entry name" value="HUPs"/>
    <property type="match status" value="2"/>
</dbReference>
<feature type="domain" description="UspA" evidence="2">
    <location>
        <begin position="142"/>
        <end position="280"/>
    </location>
</feature>
<comment type="similarity">
    <text evidence="1">Belongs to the universal stress protein A family.</text>
</comment>
<dbReference type="SUPFAM" id="SSF52402">
    <property type="entry name" value="Adenine nucleotide alpha hydrolases-like"/>
    <property type="match status" value="2"/>
</dbReference>
<gene>
    <name evidence="3" type="ORF">C7B64_13025</name>
</gene>
<comment type="caution">
    <text evidence="3">The sequence shown here is derived from an EMBL/GenBank/DDBJ whole genome shotgun (WGS) entry which is preliminary data.</text>
</comment>
<protein>
    <submittedName>
        <fullName evidence="3">Universal stress protein</fullName>
    </submittedName>
</protein>
<dbReference type="Proteomes" id="UP000238762">
    <property type="component" value="Unassembled WGS sequence"/>
</dbReference>
<dbReference type="OrthoDB" id="9777884at2"/>
<evidence type="ECO:0000313" key="3">
    <source>
        <dbReference type="EMBL" id="PSB02463.1"/>
    </source>
</evidence>
<dbReference type="Pfam" id="PF00582">
    <property type="entry name" value="Usp"/>
    <property type="match status" value="2"/>
</dbReference>
<reference evidence="3 4" key="2">
    <citation type="submission" date="2018-03" db="EMBL/GenBank/DDBJ databases">
        <title>The ancient ancestry and fast evolution of plastids.</title>
        <authorList>
            <person name="Moore K.R."/>
            <person name="Magnabosco C."/>
            <person name="Momper L."/>
            <person name="Gold D.A."/>
            <person name="Bosak T."/>
            <person name="Fournier G.P."/>
        </authorList>
    </citation>
    <scope>NUCLEOTIDE SEQUENCE [LARGE SCALE GENOMIC DNA]</scope>
    <source>
        <strain evidence="3 4">CCAP 1448/3</strain>
    </source>
</reference>
<name>A0A2T1C2X0_9CYAN</name>
<keyword evidence="4" id="KW-1185">Reference proteome</keyword>
<dbReference type="InterPro" id="IPR006016">
    <property type="entry name" value="UspA"/>
</dbReference>
<dbReference type="PRINTS" id="PR01438">
    <property type="entry name" value="UNVRSLSTRESS"/>
</dbReference>
<dbReference type="AlphaFoldDB" id="A0A2T1C2X0"/>
<dbReference type="InterPro" id="IPR006015">
    <property type="entry name" value="Universal_stress_UspA"/>
</dbReference>
<proteinExistence type="inferred from homology"/>
<evidence type="ECO:0000259" key="2">
    <source>
        <dbReference type="Pfam" id="PF00582"/>
    </source>
</evidence>
<sequence>MAIEKILLANSANGQAQAMLKALMEIPYIQRAKVTVLQAIPPQTSSAKMALKQEEGNQAISTIIQNLNLDPDRVSIILREGDPKDLVCKVAQETDTDLIIVSSRALKRLQAILENSVSQYVFQLSDRPMLLVKDDVYVKKITRIMVAVDGSPASQNCLDLAIQFLRDIKGGELILAHVKRQSAGKGDTFVEKPEQDPILSGAIAQAKKQGIAYRCATAIGKPGVEICRLADEWNVGLLIIGSPDRRPSVAKTLPDLDRLIGSSISDYVRVNINCPVLLARTISKTTR</sequence>
<dbReference type="InterPro" id="IPR014729">
    <property type="entry name" value="Rossmann-like_a/b/a_fold"/>
</dbReference>